<evidence type="ECO:0000313" key="1">
    <source>
        <dbReference type="EMBL" id="KAL3848348.1"/>
    </source>
</evidence>
<evidence type="ECO:0000313" key="2">
    <source>
        <dbReference type="Proteomes" id="UP001634394"/>
    </source>
</evidence>
<protein>
    <submittedName>
        <fullName evidence="1">Uncharacterized protein</fullName>
    </submittedName>
</protein>
<dbReference type="EMBL" id="JBJQND010000016">
    <property type="protein sequence ID" value="KAL3848348.1"/>
    <property type="molecule type" value="Genomic_DNA"/>
</dbReference>
<gene>
    <name evidence="1" type="ORF">ACJMK2_019216</name>
</gene>
<name>A0ABD3UII0_SINWO</name>
<dbReference type="AlphaFoldDB" id="A0ABD3UII0"/>
<dbReference type="Proteomes" id="UP001634394">
    <property type="component" value="Unassembled WGS sequence"/>
</dbReference>
<organism evidence="1 2">
    <name type="scientific">Sinanodonta woodiana</name>
    <name type="common">Chinese pond mussel</name>
    <name type="synonym">Anodonta woodiana</name>
    <dbReference type="NCBI Taxonomy" id="1069815"/>
    <lineage>
        <taxon>Eukaryota</taxon>
        <taxon>Metazoa</taxon>
        <taxon>Spiralia</taxon>
        <taxon>Lophotrochozoa</taxon>
        <taxon>Mollusca</taxon>
        <taxon>Bivalvia</taxon>
        <taxon>Autobranchia</taxon>
        <taxon>Heteroconchia</taxon>
        <taxon>Palaeoheterodonta</taxon>
        <taxon>Unionida</taxon>
        <taxon>Unionoidea</taxon>
        <taxon>Unionidae</taxon>
        <taxon>Unioninae</taxon>
        <taxon>Sinanodonta</taxon>
    </lineage>
</organism>
<keyword evidence="2" id="KW-1185">Reference proteome</keyword>
<proteinExistence type="predicted"/>
<comment type="caution">
    <text evidence="1">The sequence shown here is derived from an EMBL/GenBank/DDBJ whole genome shotgun (WGS) entry which is preliminary data.</text>
</comment>
<accession>A0ABD3UII0</accession>
<sequence>MNGPLDKTHELLTKLFSTADIINNAQVTILWSKSGPQIGKIWTANHFVPVLKNICGQVNHGQFQPPEMSTPIVSNKRKFSFEVTDNMEKDVKITEKSASSKTLSETIHSFSIKNDYIVDQASDQSITNDDSSMSTKKMATTLVRKLKMMLNLLISHFLKT</sequence>
<reference evidence="1 2" key="1">
    <citation type="submission" date="2024-11" db="EMBL/GenBank/DDBJ databases">
        <title>Chromosome-level genome assembly of the freshwater bivalve Anodonta woodiana.</title>
        <authorList>
            <person name="Chen X."/>
        </authorList>
    </citation>
    <scope>NUCLEOTIDE SEQUENCE [LARGE SCALE GENOMIC DNA]</scope>
    <source>
        <strain evidence="1">MN2024</strain>
        <tissue evidence="1">Gills</tissue>
    </source>
</reference>